<keyword evidence="12" id="KW-1185">Reference proteome</keyword>
<keyword evidence="6 8" id="KW-0255">Endonuclease</keyword>
<evidence type="ECO:0000256" key="8">
    <source>
        <dbReference type="PROSITE-ProRule" id="PRU01319"/>
    </source>
</evidence>
<dbReference type="Proteomes" id="UP000192639">
    <property type="component" value="Unassembled WGS sequence"/>
</dbReference>
<evidence type="ECO:0000259" key="10">
    <source>
        <dbReference type="PROSITE" id="PS51975"/>
    </source>
</evidence>
<comment type="cofactor">
    <cofactor evidence="2">
        <name>Mg(2+)</name>
        <dbReference type="ChEBI" id="CHEBI:18420"/>
    </cofactor>
</comment>
<evidence type="ECO:0000256" key="7">
    <source>
        <dbReference type="ARBA" id="ARBA00022801"/>
    </source>
</evidence>
<dbReference type="AlphaFoldDB" id="A0A1Y1S840"/>
<dbReference type="InterPro" id="IPR024567">
    <property type="entry name" value="RNase_HII/HIII_dom"/>
</dbReference>
<dbReference type="OrthoDB" id="7462577at2759"/>
<dbReference type="VEuPathDB" id="MicrosporidiaDB:ECANGB1_309"/>
<feature type="binding site" evidence="8">
    <location>
        <position position="126"/>
    </location>
    <ligand>
        <name>a divalent metal cation</name>
        <dbReference type="ChEBI" id="CHEBI:60240"/>
    </ligand>
</feature>
<dbReference type="GO" id="GO:0003723">
    <property type="term" value="F:RNA binding"/>
    <property type="evidence" value="ECO:0007669"/>
    <property type="project" value="UniProtKB-UniRule"/>
</dbReference>
<evidence type="ECO:0000256" key="2">
    <source>
        <dbReference type="ARBA" id="ARBA00001946"/>
    </source>
</evidence>
<evidence type="ECO:0000313" key="12">
    <source>
        <dbReference type="Proteomes" id="UP000192639"/>
    </source>
</evidence>
<evidence type="ECO:0000313" key="11">
    <source>
        <dbReference type="EMBL" id="ORD94642.1"/>
    </source>
</evidence>
<proteinExistence type="inferred from homology"/>
<dbReference type="GO" id="GO:0046872">
    <property type="term" value="F:metal ion binding"/>
    <property type="evidence" value="ECO:0007669"/>
    <property type="project" value="UniProtKB-KW"/>
</dbReference>
<feature type="domain" description="RNase H type-2" evidence="10">
    <location>
        <begin position="13"/>
        <end position="248"/>
    </location>
</feature>
<evidence type="ECO:0000256" key="6">
    <source>
        <dbReference type="ARBA" id="ARBA00022759"/>
    </source>
</evidence>
<dbReference type="PROSITE" id="PS51975">
    <property type="entry name" value="RNASE_H_2"/>
    <property type="match status" value="1"/>
</dbReference>
<keyword evidence="7 8" id="KW-0378">Hydrolase</keyword>
<keyword evidence="5 8" id="KW-0479">Metal-binding</keyword>
<dbReference type="GO" id="GO:0043137">
    <property type="term" value="P:DNA replication, removal of RNA primer"/>
    <property type="evidence" value="ECO:0007669"/>
    <property type="project" value="EnsemblFungi"/>
</dbReference>
<keyword evidence="4 8" id="KW-0540">Nuclease</keyword>
<dbReference type="InterPro" id="IPR012337">
    <property type="entry name" value="RNaseH-like_sf"/>
</dbReference>
<accession>A0A1Y1S840</accession>
<dbReference type="Gene3D" id="1.10.10.460">
    <property type="entry name" value="Ribonuclease hii. Domain 2"/>
    <property type="match status" value="1"/>
</dbReference>
<comment type="caution">
    <text evidence="11">The sequence shown here is derived from an EMBL/GenBank/DDBJ whole genome shotgun (WGS) entry which is preliminary data.</text>
</comment>
<dbReference type="FunFam" id="1.10.10.460:FF:000001">
    <property type="entry name" value="Ribonuclease"/>
    <property type="match status" value="1"/>
</dbReference>
<dbReference type="InterPro" id="IPR001352">
    <property type="entry name" value="RNase_HII/HIII"/>
</dbReference>
<dbReference type="InterPro" id="IPR023160">
    <property type="entry name" value="RNase_HII_hlx-loop-hlx_cap_dom"/>
</dbReference>
<dbReference type="GO" id="GO:0005634">
    <property type="term" value="C:nucleus"/>
    <property type="evidence" value="ECO:0007669"/>
    <property type="project" value="EnsemblFungi"/>
</dbReference>
<feature type="binding site" evidence="8">
    <location>
        <position position="20"/>
    </location>
    <ligand>
        <name>a divalent metal cation</name>
        <dbReference type="ChEBI" id="CHEBI:60240"/>
    </ligand>
</feature>
<dbReference type="SUPFAM" id="SSF53098">
    <property type="entry name" value="Ribonuclease H-like"/>
    <property type="match status" value="1"/>
</dbReference>
<sequence>MKVVSEIRETKKRVVIGIDEAGRGPVVGPMVYGVFIMETAVIEDKGRRRVYRDSKEMRPEQRRRLFEELKLENGFDYAYIEVDPMHITMCMNRGVRNLNEIARDAVVALLEEVRKKCGSVERVYVDGLGNNEKYEAFLTEKFGYDFVVENKADSKYEVVSGASIVAKVIRDAHFEDDSRNRRMIGSHWTDLGYSELYASDKQSCGSGYPSDPDTKQWLKCNFRPISGFSRRVRHSWETVKKLLMVEKKRELKSLPGFYLLN</sequence>
<dbReference type="EC" id="3.1.26.4" evidence="9"/>
<evidence type="ECO:0000256" key="3">
    <source>
        <dbReference type="ARBA" id="ARBA00007058"/>
    </source>
</evidence>
<evidence type="ECO:0000256" key="4">
    <source>
        <dbReference type="ARBA" id="ARBA00022722"/>
    </source>
</evidence>
<reference evidence="11 12" key="1">
    <citation type="journal article" date="2017" name="Environ. Microbiol.">
        <title>Decay of the glycolytic pathway and adaptation to intranuclear parasitism within Enterocytozoonidae microsporidia.</title>
        <authorList>
            <person name="Wiredu Boakye D."/>
            <person name="Jaroenlak P."/>
            <person name="Prachumwat A."/>
            <person name="Williams T.A."/>
            <person name="Bateman K.S."/>
            <person name="Itsathitphaisarn O."/>
            <person name="Sritunyalucksana K."/>
            <person name="Paszkiewicz K.H."/>
            <person name="Moore K.A."/>
            <person name="Stentiford G.D."/>
            <person name="Williams B.A."/>
        </authorList>
    </citation>
    <scope>NUCLEOTIDE SEQUENCE [LARGE SCALE GENOMIC DNA]</scope>
    <source>
        <strain evidence="11 12">GB1</strain>
    </source>
</reference>
<dbReference type="NCBIfam" id="TIGR00729">
    <property type="entry name" value="ribonuclease HII"/>
    <property type="match status" value="1"/>
</dbReference>
<organism evidence="11 12">
    <name type="scientific">Enterospora canceri</name>
    <dbReference type="NCBI Taxonomy" id="1081671"/>
    <lineage>
        <taxon>Eukaryota</taxon>
        <taxon>Fungi</taxon>
        <taxon>Fungi incertae sedis</taxon>
        <taxon>Microsporidia</taxon>
        <taxon>Enterocytozoonidae</taxon>
        <taxon>Enterospora</taxon>
    </lineage>
</organism>
<evidence type="ECO:0000256" key="1">
    <source>
        <dbReference type="ARBA" id="ARBA00000077"/>
    </source>
</evidence>
<dbReference type="PANTHER" id="PTHR10954:SF7">
    <property type="entry name" value="RIBONUCLEASE H2 SUBUNIT A"/>
    <property type="match status" value="1"/>
</dbReference>
<protein>
    <recommendedName>
        <fullName evidence="9">Ribonuclease</fullName>
        <ecNumber evidence="9">3.1.26.4</ecNumber>
    </recommendedName>
</protein>
<feature type="binding site" evidence="8">
    <location>
        <position position="19"/>
    </location>
    <ligand>
        <name>a divalent metal cation</name>
        <dbReference type="ChEBI" id="CHEBI:60240"/>
    </ligand>
</feature>
<dbReference type="GO" id="GO:0006298">
    <property type="term" value="P:mismatch repair"/>
    <property type="evidence" value="ECO:0007669"/>
    <property type="project" value="TreeGrafter"/>
</dbReference>
<evidence type="ECO:0000256" key="9">
    <source>
        <dbReference type="RuleBase" id="RU003515"/>
    </source>
</evidence>
<name>A0A1Y1S840_9MICR</name>
<evidence type="ECO:0000256" key="5">
    <source>
        <dbReference type="ARBA" id="ARBA00022723"/>
    </source>
</evidence>
<dbReference type="Gene3D" id="3.30.420.10">
    <property type="entry name" value="Ribonuclease H-like superfamily/Ribonuclease H"/>
    <property type="match status" value="1"/>
</dbReference>
<dbReference type="GO" id="GO:0032299">
    <property type="term" value="C:ribonuclease H2 complex"/>
    <property type="evidence" value="ECO:0007669"/>
    <property type="project" value="EnsemblFungi"/>
</dbReference>
<dbReference type="PANTHER" id="PTHR10954">
    <property type="entry name" value="RIBONUCLEASE H2 SUBUNIT A"/>
    <property type="match status" value="1"/>
</dbReference>
<dbReference type="InterPro" id="IPR036397">
    <property type="entry name" value="RNaseH_sf"/>
</dbReference>
<dbReference type="Pfam" id="PF01351">
    <property type="entry name" value="RNase_HII"/>
    <property type="match status" value="1"/>
</dbReference>
<comment type="similarity">
    <text evidence="3">Belongs to the RNase HII family. Eukaryotic subfamily.</text>
</comment>
<comment type="catalytic activity">
    <reaction evidence="1 8 9">
        <text>Endonucleolytic cleavage to 5'-phosphomonoester.</text>
        <dbReference type="EC" id="3.1.26.4"/>
    </reaction>
</comment>
<dbReference type="GO" id="GO:0004523">
    <property type="term" value="F:RNA-DNA hybrid ribonuclease activity"/>
    <property type="evidence" value="ECO:0007669"/>
    <property type="project" value="UniProtKB-UniRule"/>
</dbReference>
<dbReference type="EMBL" id="LWDP01000013">
    <property type="protein sequence ID" value="ORD94642.1"/>
    <property type="molecule type" value="Genomic_DNA"/>
</dbReference>
<dbReference type="InterPro" id="IPR004649">
    <property type="entry name" value="RNase_H2_suA"/>
</dbReference>
<comment type="function">
    <text evidence="9">Endonuclease that specifically degrades the RNA of RNA-DNA hybrids.</text>
</comment>
<comment type="cofactor">
    <cofactor evidence="8">
        <name>Mn(2+)</name>
        <dbReference type="ChEBI" id="CHEBI:29035"/>
    </cofactor>
    <cofactor evidence="8">
        <name>Mg(2+)</name>
        <dbReference type="ChEBI" id="CHEBI:18420"/>
    </cofactor>
    <text evidence="8">Manganese or magnesium. Binds 1 divalent metal ion per monomer in the absence of substrate. May bind a second metal ion after substrate binding.</text>
</comment>
<gene>
    <name evidence="11" type="primary">RNH2A</name>
    <name evidence="11" type="ORF">ECANGB1_309</name>
</gene>